<proteinExistence type="predicted"/>
<dbReference type="STRING" id="349521.HCH_05645"/>
<name>Q2SAM0_HAHCH</name>
<sequence>MIRDEIHSGCILSTLTVKGATFQILERPWLDNRPKVSCIPAGVYEATFLERSSSGKYKNVYWLQDVPDRTGILIHNGNIVTHTQGCLLIGDRRGWLSGKPAVLNSRSALHVFTELLNREPLRLTIQGEH</sequence>
<dbReference type="AlphaFoldDB" id="Q2SAM0"/>
<organism evidence="2 3">
    <name type="scientific">Hahella chejuensis (strain KCTC 2396)</name>
    <dbReference type="NCBI Taxonomy" id="349521"/>
    <lineage>
        <taxon>Bacteria</taxon>
        <taxon>Pseudomonadati</taxon>
        <taxon>Pseudomonadota</taxon>
        <taxon>Gammaproteobacteria</taxon>
        <taxon>Oceanospirillales</taxon>
        <taxon>Hahellaceae</taxon>
        <taxon>Hahella</taxon>
    </lineage>
</organism>
<dbReference type="EMBL" id="CP000155">
    <property type="protein sequence ID" value="ABC32304.1"/>
    <property type="molecule type" value="Genomic_DNA"/>
</dbReference>
<evidence type="ECO:0000313" key="3">
    <source>
        <dbReference type="Proteomes" id="UP000000238"/>
    </source>
</evidence>
<dbReference type="InterPro" id="IPR043732">
    <property type="entry name" value="DUF5675"/>
</dbReference>
<reference evidence="2 3" key="1">
    <citation type="journal article" date="2005" name="Nucleic Acids Res.">
        <title>Genomic blueprint of Hahella chejuensis, a marine microbe producing an algicidal agent.</title>
        <authorList>
            <person name="Jeong H."/>
            <person name="Yim J.H."/>
            <person name="Lee C."/>
            <person name="Choi S.-H."/>
            <person name="Park Y.K."/>
            <person name="Yoon S.H."/>
            <person name="Hur C.-G."/>
            <person name="Kang H.-Y."/>
            <person name="Kim D."/>
            <person name="Lee H.H."/>
            <person name="Park K.H."/>
            <person name="Park S.-H."/>
            <person name="Park H.-S."/>
            <person name="Lee H.K."/>
            <person name="Oh T.K."/>
            <person name="Kim J.F."/>
        </authorList>
    </citation>
    <scope>NUCLEOTIDE SEQUENCE [LARGE SCALE GENOMIC DNA]</scope>
    <source>
        <strain evidence="2 3">KCTC 2396</strain>
    </source>
</reference>
<dbReference type="Pfam" id="PF18925">
    <property type="entry name" value="DUF5675"/>
    <property type="match status" value="1"/>
</dbReference>
<evidence type="ECO:0000313" key="2">
    <source>
        <dbReference type="EMBL" id="ABC32304.1"/>
    </source>
</evidence>
<feature type="domain" description="DUF5675" evidence="1">
    <location>
        <begin position="3"/>
        <end position="117"/>
    </location>
</feature>
<gene>
    <name evidence="2" type="ordered locus">HCH_05645</name>
</gene>
<dbReference type="KEGG" id="hch:HCH_05645"/>
<keyword evidence="3" id="KW-1185">Reference proteome</keyword>
<evidence type="ECO:0000259" key="1">
    <source>
        <dbReference type="Pfam" id="PF18925"/>
    </source>
</evidence>
<accession>Q2SAM0</accession>
<dbReference type="eggNOG" id="ENOG5032CD5">
    <property type="taxonomic scope" value="Bacteria"/>
</dbReference>
<dbReference type="HOGENOM" id="CLU_114144_2_0_6"/>
<dbReference type="Proteomes" id="UP000000238">
    <property type="component" value="Chromosome"/>
</dbReference>
<protein>
    <recommendedName>
        <fullName evidence="1">DUF5675 domain-containing protein</fullName>
    </recommendedName>
</protein>